<feature type="compositionally biased region" description="Basic residues" evidence="1">
    <location>
        <begin position="1"/>
        <end position="10"/>
    </location>
</feature>
<evidence type="ECO:0000313" key="3">
    <source>
        <dbReference type="Proteomes" id="UP001295740"/>
    </source>
</evidence>
<dbReference type="Proteomes" id="UP001295740">
    <property type="component" value="Unassembled WGS sequence"/>
</dbReference>
<proteinExistence type="predicted"/>
<keyword evidence="3" id="KW-1185">Reference proteome</keyword>
<comment type="caution">
    <text evidence="2">The sequence shown here is derived from an EMBL/GenBank/DDBJ whole genome shotgun (WGS) entry which is preliminary data.</text>
</comment>
<name>A0AAI8VLJ4_9PEZI</name>
<dbReference type="AlphaFoldDB" id="A0AAI8VLJ4"/>
<sequence>MHLSKNRYRHSPRERFAGKLRLWGPDQDTSESSRTEPDVLGAGAANLTPSKSSVSLEPLEGRQVKVRRERTFKGILRRGGETKEVDMGKFASGRDEDELVTENLADCMGIAVVGDYDSDNKKSRGRFLVHVYRQHAKTYDPFEAAVEKALGRGLKITEVLVEMADPESILLSS</sequence>
<feature type="region of interest" description="Disordered" evidence="1">
    <location>
        <begin position="1"/>
        <end position="54"/>
    </location>
</feature>
<dbReference type="EMBL" id="CAUWAG010000010">
    <property type="protein sequence ID" value="CAJ2506817.1"/>
    <property type="molecule type" value="Genomic_DNA"/>
</dbReference>
<protein>
    <submittedName>
        <fullName evidence="2">Uu.00g080030.m01.CDS01</fullName>
    </submittedName>
</protein>
<reference evidence="2" key="1">
    <citation type="submission" date="2023-10" db="EMBL/GenBank/DDBJ databases">
        <authorList>
            <person name="Hackl T."/>
        </authorList>
    </citation>
    <scope>NUCLEOTIDE SEQUENCE</scope>
</reference>
<gene>
    <name evidence="2" type="ORF">KHLLAP_LOCUS7285</name>
</gene>
<organism evidence="2 3">
    <name type="scientific">Anthostomella pinea</name>
    <dbReference type="NCBI Taxonomy" id="933095"/>
    <lineage>
        <taxon>Eukaryota</taxon>
        <taxon>Fungi</taxon>
        <taxon>Dikarya</taxon>
        <taxon>Ascomycota</taxon>
        <taxon>Pezizomycotina</taxon>
        <taxon>Sordariomycetes</taxon>
        <taxon>Xylariomycetidae</taxon>
        <taxon>Xylariales</taxon>
        <taxon>Xylariaceae</taxon>
        <taxon>Anthostomella</taxon>
    </lineage>
</organism>
<evidence type="ECO:0000313" key="2">
    <source>
        <dbReference type="EMBL" id="CAJ2506817.1"/>
    </source>
</evidence>
<accession>A0AAI8VLJ4</accession>
<evidence type="ECO:0000256" key="1">
    <source>
        <dbReference type="SAM" id="MobiDB-lite"/>
    </source>
</evidence>